<keyword evidence="4 7" id="KW-0812">Transmembrane</keyword>
<proteinExistence type="inferred from homology"/>
<evidence type="ECO:0000256" key="7">
    <source>
        <dbReference type="RuleBase" id="RU363032"/>
    </source>
</evidence>
<feature type="transmembrane region" description="Helical" evidence="7">
    <location>
        <begin position="288"/>
        <end position="308"/>
    </location>
</feature>
<name>A0A9D1ETW7_9FIRM</name>
<feature type="transmembrane region" description="Helical" evidence="7">
    <location>
        <begin position="90"/>
        <end position="114"/>
    </location>
</feature>
<dbReference type="Gene3D" id="1.10.3720.10">
    <property type="entry name" value="MetI-like"/>
    <property type="match status" value="1"/>
</dbReference>
<evidence type="ECO:0000313" key="10">
    <source>
        <dbReference type="Proteomes" id="UP000823935"/>
    </source>
</evidence>
<dbReference type="InterPro" id="IPR035906">
    <property type="entry name" value="MetI-like_sf"/>
</dbReference>
<feature type="domain" description="ABC transmembrane type-1" evidence="8">
    <location>
        <begin position="86"/>
        <end position="304"/>
    </location>
</feature>
<evidence type="ECO:0000256" key="1">
    <source>
        <dbReference type="ARBA" id="ARBA00004651"/>
    </source>
</evidence>
<evidence type="ECO:0000313" key="9">
    <source>
        <dbReference type="EMBL" id="HIS32185.1"/>
    </source>
</evidence>
<dbReference type="GO" id="GO:0055085">
    <property type="term" value="P:transmembrane transport"/>
    <property type="evidence" value="ECO:0007669"/>
    <property type="project" value="InterPro"/>
</dbReference>
<feature type="transmembrane region" description="Helical" evidence="7">
    <location>
        <begin position="166"/>
        <end position="184"/>
    </location>
</feature>
<evidence type="ECO:0000256" key="6">
    <source>
        <dbReference type="ARBA" id="ARBA00023136"/>
    </source>
</evidence>
<feature type="transmembrane region" description="Helical" evidence="7">
    <location>
        <begin position="21"/>
        <end position="47"/>
    </location>
</feature>
<feature type="transmembrane region" description="Helical" evidence="7">
    <location>
        <begin position="126"/>
        <end position="146"/>
    </location>
</feature>
<accession>A0A9D1ETW7</accession>
<dbReference type="SUPFAM" id="SSF161098">
    <property type="entry name" value="MetI-like"/>
    <property type="match status" value="1"/>
</dbReference>
<dbReference type="InterPro" id="IPR000515">
    <property type="entry name" value="MetI-like"/>
</dbReference>
<dbReference type="CDD" id="cd06261">
    <property type="entry name" value="TM_PBP2"/>
    <property type="match status" value="1"/>
</dbReference>
<dbReference type="PROSITE" id="PS50928">
    <property type="entry name" value="ABC_TM1"/>
    <property type="match status" value="1"/>
</dbReference>
<evidence type="ECO:0000256" key="5">
    <source>
        <dbReference type="ARBA" id="ARBA00022989"/>
    </source>
</evidence>
<dbReference type="GO" id="GO:0005886">
    <property type="term" value="C:plasma membrane"/>
    <property type="evidence" value="ECO:0007669"/>
    <property type="project" value="UniProtKB-SubCell"/>
</dbReference>
<evidence type="ECO:0000259" key="8">
    <source>
        <dbReference type="PROSITE" id="PS50928"/>
    </source>
</evidence>
<gene>
    <name evidence="9" type="ORF">IAB44_11685</name>
</gene>
<evidence type="ECO:0000256" key="2">
    <source>
        <dbReference type="ARBA" id="ARBA00022448"/>
    </source>
</evidence>
<reference evidence="9" key="1">
    <citation type="submission" date="2020-10" db="EMBL/GenBank/DDBJ databases">
        <authorList>
            <person name="Gilroy R."/>
        </authorList>
    </citation>
    <scope>NUCLEOTIDE SEQUENCE</scope>
    <source>
        <strain evidence="9">CHK190-19873</strain>
    </source>
</reference>
<dbReference type="InterPro" id="IPR050809">
    <property type="entry name" value="UgpAE/MalFG_permease"/>
</dbReference>
<protein>
    <submittedName>
        <fullName evidence="9">Sugar ABC transporter permease</fullName>
    </submittedName>
</protein>
<comment type="caution">
    <text evidence="9">The sequence shown here is derived from an EMBL/GenBank/DDBJ whole genome shotgun (WGS) entry which is preliminary data.</text>
</comment>
<comment type="subcellular location">
    <subcellularLocation>
        <location evidence="1 7">Cell membrane</location>
        <topology evidence="1 7">Multi-pass membrane protein</topology>
    </subcellularLocation>
</comment>
<dbReference type="PANTHER" id="PTHR43227">
    <property type="entry name" value="BLL4140 PROTEIN"/>
    <property type="match status" value="1"/>
</dbReference>
<comment type="similarity">
    <text evidence="7">Belongs to the binding-protein-dependent transport system permease family.</text>
</comment>
<organism evidence="9 10">
    <name type="scientific">Candidatus Limivivens intestinipullorum</name>
    <dbReference type="NCBI Taxonomy" id="2840858"/>
    <lineage>
        <taxon>Bacteria</taxon>
        <taxon>Bacillati</taxon>
        <taxon>Bacillota</taxon>
        <taxon>Clostridia</taxon>
        <taxon>Lachnospirales</taxon>
        <taxon>Lachnospiraceae</taxon>
        <taxon>Lachnospiraceae incertae sedis</taxon>
        <taxon>Candidatus Limivivens</taxon>
    </lineage>
</organism>
<dbReference type="AlphaFoldDB" id="A0A9D1ETW7"/>
<keyword evidence="3" id="KW-1003">Cell membrane</keyword>
<keyword evidence="2 7" id="KW-0813">Transport</keyword>
<sequence length="318" mass="36251">MKKNKKVRPKRPRWTKNDTELSILALPTTIWYILFCFLPMFGLVIAFKNYRVTGGKSFLYNVIHSAWSGFKNFEFLLKSKDLFVILRNTILYNLAFIILGMVLSVGLAIMISLLHSKRKSKVYQTLMFFPYFMSWVVVAYFLDAFLNQDNGLINSMLRDAGSEPVRWYMTAGVWPFLLIFMYLWKSTGYNMIIYLSSITGIDTTLYEAAVVDGASQRQQVWYITLPCLKSVIIMMFILNVGKVFYSDFGLFYQLSQGATGSIFNTTATIDTYVFNAIRSSTPIGMTSAVTFFQSVACCITILVANGIVRKLDEDSAII</sequence>
<dbReference type="PANTHER" id="PTHR43227:SF11">
    <property type="entry name" value="BLL4140 PROTEIN"/>
    <property type="match status" value="1"/>
</dbReference>
<keyword evidence="5 7" id="KW-1133">Transmembrane helix</keyword>
<dbReference type="Pfam" id="PF00528">
    <property type="entry name" value="BPD_transp_1"/>
    <property type="match status" value="1"/>
</dbReference>
<feature type="transmembrane region" description="Helical" evidence="7">
    <location>
        <begin position="220"/>
        <end position="245"/>
    </location>
</feature>
<reference evidence="9" key="2">
    <citation type="journal article" date="2021" name="PeerJ">
        <title>Extensive microbial diversity within the chicken gut microbiome revealed by metagenomics and culture.</title>
        <authorList>
            <person name="Gilroy R."/>
            <person name="Ravi A."/>
            <person name="Getino M."/>
            <person name="Pursley I."/>
            <person name="Horton D.L."/>
            <person name="Alikhan N.F."/>
            <person name="Baker D."/>
            <person name="Gharbi K."/>
            <person name="Hall N."/>
            <person name="Watson M."/>
            <person name="Adriaenssens E.M."/>
            <person name="Foster-Nyarko E."/>
            <person name="Jarju S."/>
            <person name="Secka A."/>
            <person name="Antonio M."/>
            <person name="Oren A."/>
            <person name="Chaudhuri R.R."/>
            <person name="La Ragione R."/>
            <person name="Hildebrand F."/>
            <person name="Pallen M.J."/>
        </authorList>
    </citation>
    <scope>NUCLEOTIDE SEQUENCE</scope>
    <source>
        <strain evidence="9">CHK190-19873</strain>
    </source>
</reference>
<evidence type="ECO:0000256" key="3">
    <source>
        <dbReference type="ARBA" id="ARBA00022475"/>
    </source>
</evidence>
<evidence type="ECO:0000256" key="4">
    <source>
        <dbReference type="ARBA" id="ARBA00022692"/>
    </source>
</evidence>
<dbReference type="Proteomes" id="UP000823935">
    <property type="component" value="Unassembled WGS sequence"/>
</dbReference>
<keyword evidence="6 7" id="KW-0472">Membrane</keyword>
<dbReference type="EMBL" id="DVIQ01000073">
    <property type="protein sequence ID" value="HIS32185.1"/>
    <property type="molecule type" value="Genomic_DNA"/>
</dbReference>